<protein>
    <recommendedName>
        <fullName evidence="1">DinB-like domain-containing protein</fullName>
    </recommendedName>
</protein>
<feature type="domain" description="DinB-like" evidence="1">
    <location>
        <begin position="42"/>
        <end position="184"/>
    </location>
</feature>
<proteinExistence type="predicted"/>
<reference evidence="2 3" key="1">
    <citation type="submission" date="2017-11" db="EMBL/GenBank/DDBJ databases">
        <title>Evolution of Phototrophy in the Chloroflexi Phylum Driven by Horizontal Gene Transfer.</title>
        <authorList>
            <person name="Ward L.M."/>
            <person name="Hemp J."/>
            <person name="Shih P.M."/>
            <person name="Mcglynn S.E."/>
            <person name="Fischer W."/>
        </authorList>
    </citation>
    <scope>NUCLEOTIDE SEQUENCE [LARGE SCALE GENOMIC DNA]</scope>
    <source>
        <strain evidence="2">CP2_2F</strain>
    </source>
</reference>
<accession>A0A2M8NZG8</accession>
<dbReference type="Proteomes" id="UP000228921">
    <property type="component" value="Unassembled WGS sequence"/>
</dbReference>
<dbReference type="SUPFAM" id="SSF109854">
    <property type="entry name" value="DinB/YfiT-like putative metalloenzymes"/>
    <property type="match status" value="1"/>
</dbReference>
<sequence>MRRCAVGLRRATGVLSRLRSAEGRAMVKDAPKDAQKQAVLAELRRARANLLAAIEGLAPSDMLRAGVVGFWSVKDVLAHLTVWESELVTALSRLDRPSQVPHIVQIEDIDEFNAEQYRINAPRPLELVLEDFHGVHKHLLRAVEALDERTLTDVRKFRWLEGEPLTYLIADCAYWHEDEHAEQIRQWRAAQGL</sequence>
<dbReference type="Gene3D" id="1.20.120.450">
    <property type="entry name" value="dinb family like domain"/>
    <property type="match status" value="1"/>
</dbReference>
<name>A0A2M8NZG8_9CHLR</name>
<dbReference type="EMBL" id="PGTK01000007">
    <property type="protein sequence ID" value="PJF30681.1"/>
    <property type="molecule type" value="Genomic_DNA"/>
</dbReference>
<dbReference type="InterPro" id="IPR034660">
    <property type="entry name" value="DinB/YfiT-like"/>
</dbReference>
<evidence type="ECO:0000313" key="2">
    <source>
        <dbReference type="EMBL" id="PJF30681.1"/>
    </source>
</evidence>
<evidence type="ECO:0000259" key="1">
    <source>
        <dbReference type="Pfam" id="PF12867"/>
    </source>
</evidence>
<comment type="caution">
    <text evidence="2">The sequence shown here is derived from an EMBL/GenBank/DDBJ whole genome shotgun (WGS) entry which is preliminary data.</text>
</comment>
<gene>
    <name evidence="2" type="ORF">CUN51_06765</name>
</gene>
<dbReference type="Pfam" id="PF12867">
    <property type="entry name" value="DinB_2"/>
    <property type="match status" value="1"/>
</dbReference>
<dbReference type="InterPro" id="IPR024775">
    <property type="entry name" value="DinB-like"/>
</dbReference>
<evidence type="ECO:0000313" key="3">
    <source>
        <dbReference type="Proteomes" id="UP000228921"/>
    </source>
</evidence>
<organism evidence="2 3">
    <name type="scientific">Candidatus Thermofonsia Clade 1 bacterium</name>
    <dbReference type="NCBI Taxonomy" id="2364210"/>
    <lineage>
        <taxon>Bacteria</taxon>
        <taxon>Bacillati</taxon>
        <taxon>Chloroflexota</taxon>
        <taxon>Candidatus Thermofontia</taxon>
        <taxon>Candidatus Thermofonsia Clade 1</taxon>
    </lineage>
</organism>
<dbReference type="AlphaFoldDB" id="A0A2M8NZG8"/>